<comment type="function">
    <text evidence="9">Component of the type II secretion system required for the energy-dependent secretion of extracellular factors such as proteases and toxins from the periplasm.</text>
</comment>
<dbReference type="GO" id="GO:0005886">
    <property type="term" value="C:plasma membrane"/>
    <property type="evidence" value="ECO:0007669"/>
    <property type="project" value="UniProtKB-SubCell"/>
</dbReference>
<dbReference type="InterPro" id="IPR012902">
    <property type="entry name" value="N_methyl_site"/>
</dbReference>
<dbReference type="Proteomes" id="UP000005870">
    <property type="component" value="Chromosome"/>
</dbReference>
<keyword evidence="8 9" id="KW-0472">Membrane</keyword>
<evidence type="ECO:0000256" key="2">
    <source>
        <dbReference type="ARBA" id="ARBA00008358"/>
    </source>
</evidence>
<dbReference type="KEGG" id="psd:DSC_10990"/>
<keyword evidence="4 9" id="KW-0488">Methylation</keyword>
<keyword evidence="3" id="KW-1003">Cell membrane</keyword>
<protein>
    <recommendedName>
        <fullName evidence="9">Type II secretion system protein I</fullName>
        <shortName evidence="9">T2SS minor pseudopilin I</shortName>
    </recommendedName>
</protein>
<dbReference type="PROSITE" id="PS00409">
    <property type="entry name" value="PROKAR_NTER_METHYL"/>
    <property type="match status" value="1"/>
</dbReference>
<evidence type="ECO:0000256" key="5">
    <source>
        <dbReference type="ARBA" id="ARBA00022519"/>
    </source>
</evidence>
<proteinExistence type="inferred from homology"/>
<dbReference type="EMBL" id="CP003093">
    <property type="protein sequence ID" value="AER56842.1"/>
    <property type="molecule type" value="Genomic_DNA"/>
</dbReference>
<evidence type="ECO:0000256" key="1">
    <source>
        <dbReference type="ARBA" id="ARBA00004377"/>
    </source>
</evidence>
<dbReference type="AlphaFoldDB" id="G7UPM9"/>
<dbReference type="SUPFAM" id="SSF54523">
    <property type="entry name" value="Pili subunits"/>
    <property type="match status" value="1"/>
</dbReference>
<evidence type="ECO:0000256" key="7">
    <source>
        <dbReference type="ARBA" id="ARBA00022989"/>
    </source>
</evidence>
<evidence type="ECO:0000313" key="12">
    <source>
        <dbReference type="Proteomes" id="UP000005870"/>
    </source>
</evidence>
<evidence type="ECO:0000256" key="3">
    <source>
        <dbReference type="ARBA" id="ARBA00022475"/>
    </source>
</evidence>
<feature type="transmembrane region" description="Helical" evidence="9">
    <location>
        <begin position="12"/>
        <end position="37"/>
    </location>
</feature>
<evidence type="ECO:0000256" key="4">
    <source>
        <dbReference type="ARBA" id="ARBA00022481"/>
    </source>
</evidence>
<dbReference type="PANTHER" id="PTHR38779">
    <property type="entry name" value="TYPE II SECRETION SYSTEM PROTEIN I-RELATED"/>
    <property type="match status" value="1"/>
</dbReference>
<keyword evidence="12" id="KW-1185">Reference proteome</keyword>
<evidence type="ECO:0000256" key="8">
    <source>
        <dbReference type="ARBA" id="ARBA00023136"/>
    </source>
</evidence>
<reference evidence="11 12" key="1">
    <citation type="journal article" date="2012" name="J. Bacteriol.">
        <title>Complete Genome Sequence of the BTEX-Degrading Bacterium Pseudoxanthomonas spadix BD-a59.</title>
        <authorList>
            <person name="Lee S.H."/>
            <person name="Jin H.M."/>
            <person name="Lee H.J."/>
            <person name="Kim J.M."/>
            <person name="Jeon C.O."/>
        </authorList>
    </citation>
    <scope>NUCLEOTIDE SEQUENCE [LARGE SCALE GENOMIC DNA]</scope>
    <source>
        <strain evidence="11 12">BD-a59</strain>
    </source>
</reference>
<organism evidence="11 12">
    <name type="scientific">Pseudoxanthomonas spadix (strain BD-a59)</name>
    <dbReference type="NCBI Taxonomy" id="1045855"/>
    <lineage>
        <taxon>Bacteria</taxon>
        <taxon>Pseudomonadati</taxon>
        <taxon>Pseudomonadota</taxon>
        <taxon>Gammaproteobacteria</taxon>
        <taxon>Lysobacterales</taxon>
        <taxon>Lysobacteraceae</taxon>
        <taxon>Pseudoxanthomonas</taxon>
    </lineage>
</organism>
<keyword evidence="7 9" id="KW-1133">Transmembrane helix</keyword>
<evidence type="ECO:0000256" key="6">
    <source>
        <dbReference type="ARBA" id="ARBA00022692"/>
    </source>
</evidence>
<dbReference type="STRING" id="1045855.DSC_10990"/>
<dbReference type="NCBIfam" id="TIGR02532">
    <property type="entry name" value="IV_pilin_GFxxxE"/>
    <property type="match status" value="1"/>
</dbReference>
<dbReference type="HOGENOM" id="CLU_121289_1_1_6"/>
<dbReference type="NCBIfam" id="TIGR01707">
    <property type="entry name" value="gspI"/>
    <property type="match status" value="1"/>
</dbReference>
<comment type="PTM">
    <text evidence="9">Cleaved by prepilin peptidase.</text>
</comment>
<dbReference type="Gene3D" id="3.30.1300.30">
    <property type="entry name" value="GSPII I/J protein-like"/>
    <property type="match status" value="1"/>
</dbReference>
<dbReference type="Pfam" id="PF02501">
    <property type="entry name" value="T2SSI"/>
    <property type="match status" value="1"/>
</dbReference>
<dbReference type="InterPro" id="IPR010052">
    <property type="entry name" value="T2SS_protein-GspI"/>
</dbReference>
<dbReference type="GO" id="GO:0015628">
    <property type="term" value="P:protein secretion by the type II secretion system"/>
    <property type="evidence" value="ECO:0007669"/>
    <property type="project" value="UniProtKB-UniRule"/>
</dbReference>
<comment type="similarity">
    <text evidence="2 9">Belongs to the GSP I family.</text>
</comment>
<accession>G7UPM9</accession>
<gene>
    <name evidence="11" type="ordered locus">DSC_10990</name>
</gene>
<dbReference type="InterPro" id="IPR003413">
    <property type="entry name" value="T2SS_GspI_C"/>
</dbReference>
<name>G7UPM9_PSEUP</name>
<keyword evidence="5 9" id="KW-0997">Cell inner membrane</keyword>
<feature type="domain" description="Type II secretion system protein GspI C-terminal" evidence="10">
    <location>
        <begin position="50"/>
        <end position="125"/>
    </location>
</feature>
<dbReference type="OrthoDB" id="6121517at2"/>
<dbReference type="GO" id="GO:0015627">
    <property type="term" value="C:type II protein secretion system complex"/>
    <property type="evidence" value="ECO:0007669"/>
    <property type="project" value="UniProtKB-UniRule"/>
</dbReference>
<dbReference type="eggNOG" id="COG2165">
    <property type="taxonomic scope" value="Bacteria"/>
</dbReference>
<comment type="subcellular location">
    <subcellularLocation>
        <location evidence="1 9">Cell inner membrane</location>
        <topology evidence="1 9">Single-pass membrane protein</topology>
    </subcellularLocation>
</comment>
<sequence>MRCATEPHHARFAMRGFSLIELLVALAVFALAVLALLNLAGESTRTAVLLEERVLAGVVAENRAVESMIEPLERIAAEPAGTESAGDLQWQWSRTVQATEEPGIVRIDIRVQAQGRDQALAVLSVLRETGR</sequence>
<keyword evidence="6 9" id="KW-0812">Transmembrane</keyword>
<dbReference type="RefSeq" id="WP_014161016.1">
    <property type="nucleotide sequence ID" value="NC_016147.2"/>
</dbReference>
<dbReference type="InterPro" id="IPR045584">
    <property type="entry name" value="Pilin-like"/>
</dbReference>
<dbReference type="PANTHER" id="PTHR38779:SF2">
    <property type="entry name" value="TYPE II SECRETION SYSTEM PROTEIN I-RELATED"/>
    <property type="match status" value="1"/>
</dbReference>
<evidence type="ECO:0000256" key="9">
    <source>
        <dbReference type="RuleBase" id="RU368030"/>
    </source>
</evidence>
<comment type="subunit">
    <text evidence="9">Type II secretion is composed of four main components: the outer membrane complex, the inner membrane complex, the cytoplasmic secretion ATPase and the periplasm-spanning pseudopilus.</text>
</comment>
<evidence type="ECO:0000313" key="11">
    <source>
        <dbReference type="EMBL" id="AER56842.1"/>
    </source>
</evidence>
<dbReference type="Pfam" id="PF07963">
    <property type="entry name" value="N_methyl"/>
    <property type="match status" value="1"/>
</dbReference>
<evidence type="ECO:0000259" key="10">
    <source>
        <dbReference type="Pfam" id="PF02501"/>
    </source>
</evidence>